<keyword evidence="1" id="KW-1003">Cell membrane</keyword>
<dbReference type="SUPFAM" id="SSF53850">
    <property type="entry name" value="Periplasmic binding protein-like II"/>
    <property type="match status" value="1"/>
</dbReference>
<keyword evidence="7" id="KW-1185">Reference proteome</keyword>
<evidence type="ECO:0000313" key="6">
    <source>
        <dbReference type="EMBL" id="OYN92430.1"/>
    </source>
</evidence>
<sequence>MRGAHHFREEGSEMTGRLSRRTFGLGALGVGASAFGLSACAPGGAAGGGDTEQTEDRNLTYMYFTDGPDQKATEDLITKFEQEHDATVALEIVPFANLEQSLQARLSGGNPPDVARLASLTAFQSDLLDLNQFQQEALDGAFLPEIELAALPASGERLAVPSDLTMNGPLINLALFEQAGIEVPTAWTWAEMVAAAEEIKGAAGTEYGIAIDVSGHRFSTMLSQYGTNFYNEDGTAVALDEGMAAQMLTDFTKYNNDGLMPKDLVLQAGSRYSAANEVFLAGQTPIYISGNWQVAAFAENADFEWAVVPNPSQARAGGFPGGKFMAAFKASPRQELAAEFIAFMNSAESQTAMAQGANFLPTRVDLVESGVDYTNRAEDMSTFLEDVSATPPDAFGTAYSPAFSQIAKDFVAQAGELLAGNVEPAAAATALTEAAEAALADVS</sequence>
<protein>
    <submittedName>
        <fullName evidence="6">Sugar ABC transporter substrate-binding protein</fullName>
    </submittedName>
</protein>
<accession>A0A255EMJ8</accession>
<dbReference type="AlphaFoldDB" id="A0A255EMJ8"/>
<gene>
    <name evidence="6" type="ORF">CGZ91_02755</name>
</gene>
<dbReference type="InterPro" id="IPR006059">
    <property type="entry name" value="SBP"/>
</dbReference>
<evidence type="ECO:0000256" key="5">
    <source>
        <dbReference type="ARBA" id="ARBA00023288"/>
    </source>
</evidence>
<organism evidence="6 7">
    <name type="scientific">Parenemella sanctibonifatiensis</name>
    <dbReference type="NCBI Taxonomy" id="2016505"/>
    <lineage>
        <taxon>Bacteria</taxon>
        <taxon>Bacillati</taxon>
        <taxon>Actinomycetota</taxon>
        <taxon>Actinomycetes</taxon>
        <taxon>Propionibacteriales</taxon>
        <taxon>Propionibacteriaceae</taxon>
        <taxon>Parenemella</taxon>
    </lineage>
</organism>
<evidence type="ECO:0000256" key="3">
    <source>
        <dbReference type="ARBA" id="ARBA00023136"/>
    </source>
</evidence>
<dbReference type="PANTHER" id="PTHR43649">
    <property type="entry name" value="ARABINOSE-BINDING PROTEIN-RELATED"/>
    <property type="match status" value="1"/>
</dbReference>
<evidence type="ECO:0000313" key="7">
    <source>
        <dbReference type="Proteomes" id="UP000216300"/>
    </source>
</evidence>
<evidence type="ECO:0000256" key="2">
    <source>
        <dbReference type="ARBA" id="ARBA00022729"/>
    </source>
</evidence>
<keyword evidence="3" id="KW-0472">Membrane</keyword>
<dbReference type="Pfam" id="PF13416">
    <property type="entry name" value="SBP_bac_8"/>
    <property type="match status" value="1"/>
</dbReference>
<dbReference type="OrthoDB" id="7918484at2"/>
<evidence type="ECO:0000256" key="4">
    <source>
        <dbReference type="ARBA" id="ARBA00023139"/>
    </source>
</evidence>
<keyword evidence="2" id="KW-0732">Signal</keyword>
<name>A0A255EMJ8_9ACTN</name>
<comment type="caution">
    <text evidence="6">The sequence shown here is derived from an EMBL/GenBank/DDBJ whole genome shotgun (WGS) entry which is preliminary data.</text>
</comment>
<keyword evidence="4" id="KW-0564">Palmitate</keyword>
<evidence type="ECO:0000256" key="1">
    <source>
        <dbReference type="ARBA" id="ARBA00022475"/>
    </source>
</evidence>
<dbReference type="EMBL" id="NMVJ01000001">
    <property type="protein sequence ID" value="OYN92430.1"/>
    <property type="molecule type" value="Genomic_DNA"/>
</dbReference>
<reference evidence="6 7" key="1">
    <citation type="submission" date="2017-07" db="EMBL/GenBank/DDBJ databases">
        <title>Draft whole genome sequences of clinical Proprionibacteriaceae strains.</title>
        <authorList>
            <person name="Bernier A.-M."/>
            <person name="Bernard K."/>
            <person name="Domingo M.-C."/>
        </authorList>
    </citation>
    <scope>NUCLEOTIDE SEQUENCE [LARGE SCALE GENOMIC DNA]</scope>
    <source>
        <strain evidence="6 7">NML 150081</strain>
    </source>
</reference>
<dbReference type="Proteomes" id="UP000216300">
    <property type="component" value="Unassembled WGS sequence"/>
</dbReference>
<proteinExistence type="predicted"/>
<dbReference type="InterPro" id="IPR050490">
    <property type="entry name" value="Bact_solute-bd_prot1"/>
</dbReference>
<keyword evidence="5" id="KW-0449">Lipoprotein</keyword>
<dbReference type="PANTHER" id="PTHR43649:SF33">
    <property type="entry name" value="POLYGALACTURONAN_RHAMNOGALACTURONAN-BINDING PROTEIN YTCQ"/>
    <property type="match status" value="1"/>
</dbReference>
<dbReference type="Gene3D" id="3.40.190.10">
    <property type="entry name" value="Periplasmic binding protein-like II"/>
    <property type="match status" value="1"/>
</dbReference>